<feature type="compositionally biased region" description="Low complexity" evidence="1">
    <location>
        <begin position="118"/>
        <end position="134"/>
    </location>
</feature>
<evidence type="ECO:0000313" key="4">
    <source>
        <dbReference type="EMBL" id="KIM37391.1"/>
    </source>
</evidence>
<dbReference type="Proteomes" id="UP000053424">
    <property type="component" value="Unassembled WGS sequence"/>
</dbReference>
<evidence type="ECO:0000256" key="3">
    <source>
        <dbReference type="SAM" id="SignalP"/>
    </source>
</evidence>
<keyword evidence="2" id="KW-0812">Transmembrane</keyword>
<feature type="compositionally biased region" description="Pro residues" evidence="1">
    <location>
        <begin position="141"/>
        <end position="151"/>
    </location>
</feature>
<evidence type="ECO:0000313" key="5">
    <source>
        <dbReference type="Proteomes" id="UP000053424"/>
    </source>
</evidence>
<reference evidence="4 5" key="1">
    <citation type="submission" date="2014-04" db="EMBL/GenBank/DDBJ databases">
        <authorList>
            <consortium name="DOE Joint Genome Institute"/>
            <person name="Kuo A."/>
            <person name="Gay G."/>
            <person name="Dore J."/>
            <person name="Kohler A."/>
            <person name="Nagy L.G."/>
            <person name="Floudas D."/>
            <person name="Copeland A."/>
            <person name="Barry K.W."/>
            <person name="Cichocki N."/>
            <person name="Veneault-Fourrey C."/>
            <person name="LaButti K."/>
            <person name="Lindquist E.A."/>
            <person name="Lipzen A."/>
            <person name="Lundell T."/>
            <person name="Morin E."/>
            <person name="Murat C."/>
            <person name="Sun H."/>
            <person name="Tunlid A."/>
            <person name="Henrissat B."/>
            <person name="Grigoriev I.V."/>
            <person name="Hibbett D.S."/>
            <person name="Martin F."/>
            <person name="Nordberg H.P."/>
            <person name="Cantor M.N."/>
            <person name="Hua S.X."/>
        </authorList>
    </citation>
    <scope>NUCLEOTIDE SEQUENCE [LARGE SCALE GENOMIC DNA]</scope>
    <source>
        <strain evidence="5">h7</strain>
    </source>
</reference>
<keyword evidence="5" id="KW-1185">Reference proteome</keyword>
<name>A0A0C3C139_HEBCY</name>
<reference evidence="5" key="2">
    <citation type="submission" date="2015-01" db="EMBL/GenBank/DDBJ databases">
        <title>Evolutionary Origins and Diversification of the Mycorrhizal Mutualists.</title>
        <authorList>
            <consortium name="DOE Joint Genome Institute"/>
            <consortium name="Mycorrhizal Genomics Consortium"/>
            <person name="Kohler A."/>
            <person name="Kuo A."/>
            <person name="Nagy L.G."/>
            <person name="Floudas D."/>
            <person name="Copeland A."/>
            <person name="Barry K.W."/>
            <person name="Cichocki N."/>
            <person name="Veneault-Fourrey C."/>
            <person name="LaButti K."/>
            <person name="Lindquist E.A."/>
            <person name="Lipzen A."/>
            <person name="Lundell T."/>
            <person name="Morin E."/>
            <person name="Murat C."/>
            <person name="Riley R."/>
            <person name="Ohm R."/>
            <person name="Sun H."/>
            <person name="Tunlid A."/>
            <person name="Henrissat B."/>
            <person name="Grigoriev I.V."/>
            <person name="Hibbett D.S."/>
            <person name="Martin F."/>
        </authorList>
    </citation>
    <scope>NUCLEOTIDE SEQUENCE [LARGE SCALE GENOMIC DNA]</scope>
    <source>
        <strain evidence="5">h7</strain>
    </source>
</reference>
<feature type="chain" id="PRO_5002162318" description="GOLD domain-containing protein" evidence="3">
    <location>
        <begin position="25"/>
        <end position="304"/>
    </location>
</feature>
<protein>
    <recommendedName>
        <fullName evidence="6">GOLD domain-containing protein</fullName>
    </recommendedName>
</protein>
<feature type="signal peptide" evidence="3">
    <location>
        <begin position="1"/>
        <end position="24"/>
    </location>
</feature>
<evidence type="ECO:0000256" key="2">
    <source>
        <dbReference type="SAM" id="Phobius"/>
    </source>
</evidence>
<gene>
    <name evidence="4" type="ORF">M413DRAFT_273781</name>
</gene>
<dbReference type="HOGENOM" id="CLU_915448_0_0_1"/>
<keyword evidence="2" id="KW-1133">Transmembrane helix</keyword>
<feature type="transmembrane region" description="Helical" evidence="2">
    <location>
        <begin position="160"/>
        <end position="182"/>
    </location>
</feature>
<feature type="region of interest" description="Disordered" evidence="1">
    <location>
        <begin position="109"/>
        <end position="154"/>
    </location>
</feature>
<evidence type="ECO:0008006" key="6">
    <source>
        <dbReference type="Google" id="ProtNLM"/>
    </source>
</evidence>
<keyword evidence="3" id="KW-0732">Signal</keyword>
<proteinExistence type="predicted"/>
<keyword evidence="2" id="KW-0472">Membrane</keyword>
<dbReference type="AlphaFoldDB" id="A0A0C3C139"/>
<evidence type="ECO:0000256" key="1">
    <source>
        <dbReference type="SAM" id="MobiDB-lite"/>
    </source>
</evidence>
<sequence>MIYCRHIPSLALLSIFLSCSFSSAFLCDIESDTRRYQLTAEEGDPLLVDIQLRDINFGNSTDLSKRISLAVGVPYTGDFGDHSQISSHQYSIRILQSFTERWLGDFSIPQAPPPSPTSPSSTSSTVSGGPSMSSAQNTSIPTPPPPRPEPGPGIRLSTGGLVAIILSTFLFVVCLVALFLCWRRNRRLRRHLSPMGSTTRVAATQPYANLGSESTLVVNLEEANKSKILSQSSKAVGDEDAPLSRTEFLKRERDRINQQLEMLEGRVLSDHPDPLKQTGEGNILFQIDALKDQIQVLEARQVPV</sequence>
<dbReference type="PROSITE" id="PS51257">
    <property type="entry name" value="PROKAR_LIPOPROTEIN"/>
    <property type="match status" value="1"/>
</dbReference>
<organism evidence="4 5">
    <name type="scientific">Hebeloma cylindrosporum</name>
    <dbReference type="NCBI Taxonomy" id="76867"/>
    <lineage>
        <taxon>Eukaryota</taxon>
        <taxon>Fungi</taxon>
        <taxon>Dikarya</taxon>
        <taxon>Basidiomycota</taxon>
        <taxon>Agaricomycotina</taxon>
        <taxon>Agaricomycetes</taxon>
        <taxon>Agaricomycetidae</taxon>
        <taxon>Agaricales</taxon>
        <taxon>Agaricineae</taxon>
        <taxon>Hymenogastraceae</taxon>
        <taxon>Hebeloma</taxon>
    </lineage>
</organism>
<dbReference type="EMBL" id="KN831797">
    <property type="protein sequence ID" value="KIM37391.1"/>
    <property type="molecule type" value="Genomic_DNA"/>
</dbReference>
<accession>A0A0C3C139</accession>